<dbReference type="AlphaFoldDB" id="R2QWA8"/>
<dbReference type="Pfam" id="PF16127">
    <property type="entry name" value="DUF4839"/>
    <property type="match status" value="1"/>
</dbReference>
<dbReference type="Proteomes" id="UP000014197">
    <property type="component" value="Unassembled WGS sequence"/>
</dbReference>
<dbReference type="OrthoDB" id="2237218at2"/>
<evidence type="ECO:0000313" key="4">
    <source>
        <dbReference type="Proteomes" id="UP000014197"/>
    </source>
</evidence>
<evidence type="ECO:0000313" key="3">
    <source>
        <dbReference type="Proteomes" id="UP000013858"/>
    </source>
</evidence>
<dbReference type="eggNOG" id="ENOG503309G">
    <property type="taxonomic scope" value="Bacteria"/>
</dbReference>
<proteinExistence type="predicted"/>
<dbReference type="EMBL" id="ASVY01000002">
    <property type="protein sequence ID" value="EOT62592.1"/>
    <property type="molecule type" value="Genomic_DNA"/>
</dbReference>
<dbReference type="STRING" id="155618.RV06_GL002095"/>
<dbReference type="EMBL" id="AJAR01000010">
    <property type="protein sequence ID" value="EOH99668.1"/>
    <property type="molecule type" value="Genomic_DNA"/>
</dbReference>
<reference evidence="1 3" key="1">
    <citation type="submission" date="2013-02" db="EMBL/GenBank/DDBJ databases">
        <title>The Genome Sequence of Enterococcus haemoperoxidus BAA-382.</title>
        <authorList>
            <consortium name="The Broad Institute Genome Sequencing Platform"/>
            <consortium name="The Broad Institute Genome Sequencing Center for Infectious Disease"/>
            <person name="Earl A.M."/>
            <person name="Gilmore M.S."/>
            <person name="Lebreton F."/>
            <person name="Walker B."/>
            <person name="Young S.K."/>
            <person name="Zeng Q."/>
            <person name="Gargeya S."/>
            <person name="Fitzgerald M."/>
            <person name="Haas B."/>
            <person name="Abouelleil A."/>
            <person name="Alvarado L."/>
            <person name="Arachchi H.M."/>
            <person name="Berlin A.M."/>
            <person name="Chapman S.B."/>
            <person name="Dewar J."/>
            <person name="Goldberg J."/>
            <person name="Griggs A."/>
            <person name="Gujja S."/>
            <person name="Hansen M."/>
            <person name="Howarth C."/>
            <person name="Imamovic A."/>
            <person name="Larimer J."/>
            <person name="McCowan C."/>
            <person name="Murphy C."/>
            <person name="Neiman D."/>
            <person name="Pearson M."/>
            <person name="Priest M."/>
            <person name="Roberts A."/>
            <person name="Saif S."/>
            <person name="Shea T."/>
            <person name="Sisk P."/>
            <person name="Sykes S."/>
            <person name="Wortman J."/>
            <person name="Nusbaum C."/>
            <person name="Birren B."/>
        </authorList>
    </citation>
    <scope>NUCLEOTIDE SEQUENCE [LARGE SCALE GENOMIC DNA]</scope>
    <source>
        <strain evidence="1 3">ATCC BAA-382</strain>
    </source>
</reference>
<sequence>MNLKISEFVNVLIGIDDYKAYKEFAEKYKNRKVEFDGNIAYMSLHGNNKTRYDFLITPGNYDPNGNSGANFQINNKNVTYDLHLTGDNIPDSISEGLNIHIIATIDSYNENADLLMITPIEIKIR</sequence>
<keyword evidence="4" id="KW-1185">Reference proteome</keyword>
<comment type="caution">
    <text evidence="1">The sequence shown here is derived from an EMBL/GenBank/DDBJ whole genome shotgun (WGS) entry which is preliminary data.</text>
</comment>
<accession>R2QWA8</accession>
<dbReference type="Proteomes" id="UP000013858">
    <property type="component" value="Unassembled WGS sequence"/>
</dbReference>
<evidence type="ECO:0000313" key="2">
    <source>
        <dbReference type="EMBL" id="EOT62592.1"/>
    </source>
</evidence>
<dbReference type="RefSeq" id="WP_010761030.1">
    <property type="nucleotide sequence ID" value="NZ_KB946315.1"/>
</dbReference>
<evidence type="ECO:0000313" key="1">
    <source>
        <dbReference type="EMBL" id="EOH99668.1"/>
    </source>
</evidence>
<reference evidence="2 4" key="2">
    <citation type="submission" date="2013-03" db="EMBL/GenBank/DDBJ databases">
        <title>The Genome Sequence of Enterococcus haemoperoxidus BAA-382 (PacBio/Illumina hybrid assembly).</title>
        <authorList>
            <consortium name="The Broad Institute Genomics Platform"/>
            <consortium name="The Broad Institute Genome Sequencing Center for Infectious Disease"/>
            <person name="Earl A."/>
            <person name="Russ C."/>
            <person name="Gilmore M."/>
            <person name="Surin D."/>
            <person name="Walker B."/>
            <person name="Young S."/>
            <person name="Zeng Q."/>
            <person name="Gargeya S."/>
            <person name="Fitzgerald M."/>
            <person name="Haas B."/>
            <person name="Abouelleil A."/>
            <person name="Allen A.W."/>
            <person name="Alvarado L."/>
            <person name="Arachchi H.M."/>
            <person name="Berlin A.M."/>
            <person name="Chapman S.B."/>
            <person name="Gainer-Dewar J."/>
            <person name="Goldberg J."/>
            <person name="Griggs A."/>
            <person name="Gujja S."/>
            <person name="Hansen M."/>
            <person name="Howarth C."/>
            <person name="Imamovic A."/>
            <person name="Ireland A."/>
            <person name="Larimer J."/>
            <person name="McCowan C."/>
            <person name="Murphy C."/>
            <person name="Pearson M."/>
            <person name="Poon T.W."/>
            <person name="Priest M."/>
            <person name="Roberts A."/>
            <person name="Saif S."/>
            <person name="Shea T."/>
            <person name="Sisk P."/>
            <person name="Sykes S."/>
            <person name="Wortman J."/>
            <person name="Nusbaum C."/>
            <person name="Birren B."/>
        </authorList>
    </citation>
    <scope>NUCLEOTIDE SEQUENCE [LARGE SCALE GENOMIC DNA]</scope>
    <source>
        <strain evidence="2 4">ATCC BAA-382</strain>
    </source>
</reference>
<gene>
    <name evidence="2" type="ORF">I583_01592</name>
    <name evidence="1" type="ORF">UAW_00821</name>
</gene>
<protein>
    <submittedName>
        <fullName evidence="1">Uncharacterized protein</fullName>
    </submittedName>
</protein>
<organism evidence="1 3">
    <name type="scientific">Enterococcus haemoperoxidus ATCC BAA-382</name>
    <dbReference type="NCBI Taxonomy" id="1158608"/>
    <lineage>
        <taxon>Bacteria</taxon>
        <taxon>Bacillati</taxon>
        <taxon>Bacillota</taxon>
        <taxon>Bacilli</taxon>
        <taxon>Lactobacillales</taxon>
        <taxon>Enterococcaceae</taxon>
        <taxon>Enterococcus</taxon>
    </lineage>
</organism>
<name>R2QWA8_9ENTE</name>
<dbReference type="InterPro" id="IPR032290">
    <property type="entry name" value="DUF4839"/>
</dbReference>